<name>A0ABT3WZK9_9BACL</name>
<evidence type="ECO:0000313" key="1">
    <source>
        <dbReference type="EMBL" id="MCX7570093.1"/>
    </source>
</evidence>
<evidence type="ECO:0000313" key="2">
    <source>
        <dbReference type="Proteomes" id="UP001208017"/>
    </source>
</evidence>
<keyword evidence="2" id="KW-1185">Reference proteome</keyword>
<dbReference type="EMBL" id="JAPMLT010000003">
    <property type="protein sequence ID" value="MCX7570093.1"/>
    <property type="molecule type" value="Genomic_DNA"/>
</dbReference>
<gene>
    <name evidence="1" type="ORF">OS242_08955</name>
</gene>
<protein>
    <submittedName>
        <fullName evidence="1">Uncharacterized protein</fullName>
    </submittedName>
</protein>
<organism evidence="1 2">
    <name type="scientific">Tumebacillus lacus</name>
    <dbReference type="NCBI Taxonomy" id="2995335"/>
    <lineage>
        <taxon>Bacteria</taxon>
        <taxon>Bacillati</taxon>
        <taxon>Bacillota</taxon>
        <taxon>Bacilli</taxon>
        <taxon>Bacillales</taxon>
        <taxon>Alicyclobacillaceae</taxon>
        <taxon>Tumebacillus</taxon>
    </lineage>
</organism>
<proteinExistence type="predicted"/>
<accession>A0ABT3WZK9</accession>
<sequence>MAHFMRVFCRTQEAPTIPHLVDKIEHIGFELKIFPAKDDPRYQDPDWKTVHLSYEDRRPSVMVDRSVSGAEDFAEEIEEFRTAMQAVEGQDEGRAVVDKLLSETEQIIACMIPDDFTEEGWELVEYLLELLLDATDGTLQADGEGFFDKEGELIFAID</sequence>
<dbReference type="Proteomes" id="UP001208017">
    <property type="component" value="Unassembled WGS sequence"/>
</dbReference>
<comment type="caution">
    <text evidence="1">The sequence shown here is derived from an EMBL/GenBank/DDBJ whole genome shotgun (WGS) entry which is preliminary data.</text>
</comment>
<dbReference type="RefSeq" id="WP_267151335.1">
    <property type="nucleotide sequence ID" value="NZ_JAPMLT010000003.1"/>
</dbReference>
<reference evidence="1 2" key="1">
    <citation type="submission" date="2022-11" db="EMBL/GenBank/DDBJ databases">
        <title>Study of microbial diversity in lake waters.</title>
        <authorList>
            <person name="Zhang J."/>
        </authorList>
    </citation>
    <scope>NUCLEOTIDE SEQUENCE [LARGE SCALE GENOMIC DNA]</scope>
    <source>
        <strain evidence="1 2">DT12</strain>
    </source>
</reference>